<evidence type="ECO:0000313" key="1">
    <source>
        <dbReference type="EMBL" id="KAI8657314.1"/>
    </source>
</evidence>
<comment type="caution">
    <text evidence="1">The sequence shown here is derived from an EMBL/GenBank/DDBJ whole genome shotgun (WGS) entry which is preliminary data.</text>
</comment>
<proteinExistence type="predicted"/>
<sequence>MESKSEALYISIGIRMAELLGFDTPNPEDSPILRETKRRVWWTLYMADRWCSAGWNLRRAIGDFDQALGLPIDECVFHRLDGDPADSDLARQATPGLWAYNIMLAEQFGPIHDLNKQLVQGELTDDFVEQRVAILAENLRLWQAGLPDDKRMSDENVHCHARKGLGGPFMALHTGFHHYSTLLFFQFLDIDRPQTNKSKEYAELCKQHAASQSRLIKLSREIPDCEIIYGAVGYGAVVSSAVLLHMLMFGDGHDAAEIRTMLQSNFEAITELERYWPSLSNSKKRLHIFQETCLKPCELQTYKLDKWMVRFLLEHHLPLEDPGLEAASTGARLV</sequence>
<organism evidence="1 2">
    <name type="scientific">Fusarium keratoplasticum</name>
    <dbReference type="NCBI Taxonomy" id="1328300"/>
    <lineage>
        <taxon>Eukaryota</taxon>
        <taxon>Fungi</taxon>
        <taxon>Dikarya</taxon>
        <taxon>Ascomycota</taxon>
        <taxon>Pezizomycotina</taxon>
        <taxon>Sordariomycetes</taxon>
        <taxon>Hypocreomycetidae</taxon>
        <taxon>Hypocreales</taxon>
        <taxon>Nectriaceae</taxon>
        <taxon>Fusarium</taxon>
        <taxon>Fusarium solani species complex</taxon>
    </lineage>
</organism>
<gene>
    <name evidence="1" type="ORF">NCS57_01109400</name>
</gene>
<name>A0ACC0QMI6_9HYPO</name>
<dbReference type="Proteomes" id="UP001065298">
    <property type="component" value="Chromosome 9"/>
</dbReference>
<protein>
    <submittedName>
        <fullName evidence="1">Fungal-trans domain-containing protein</fullName>
    </submittedName>
</protein>
<evidence type="ECO:0000313" key="2">
    <source>
        <dbReference type="Proteomes" id="UP001065298"/>
    </source>
</evidence>
<dbReference type="EMBL" id="CM046511">
    <property type="protein sequence ID" value="KAI8657314.1"/>
    <property type="molecule type" value="Genomic_DNA"/>
</dbReference>
<keyword evidence="2" id="KW-1185">Reference proteome</keyword>
<accession>A0ACC0QMI6</accession>
<reference evidence="1" key="1">
    <citation type="submission" date="2022-06" db="EMBL/GenBank/DDBJ databases">
        <title>Fusarium solani species complex genomes reveal bases of compartmentalisation and animal pathogenesis.</title>
        <authorList>
            <person name="Tsai I.J."/>
        </authorList>
    </citation>
    <scope>NUCLEOTIDE SEQUENCE</scope>
    <source>
        <strain evidence="1">Fu6.1</strain>
    </source>
</reference>